<evidence type="ECO:0000313" key="8">
    <source>
        <dbReference type="EMBL" id="KAJ8311829.1"/>
    </source>
</evidence>
<keyword evidence="3 5" id="KW-0371">Homeobox</keyword>
<dbReference type="SMART" id="SM00389">
    <property type="entry name" value="HOX"/>
    <property type="match status" value="1"/>
</dbReference>
<comment type="similarity">
    <text evidence="1">Belongs to the TALE/MEIS homeobox family.</text>
</comment>
<evidence type="ECO:0000256" key="5">
    <source>
        <dbReference type="PROSITE-ProRule" id="PRU00108"/>
    </source>
</evidence>
<dbReference type="PANTHER" id="PTHR11850">
    <property type="entry name" value="HOMEOBOX PROTEIN TRANSCRIPTION FACTORS"/>
    <property type="match status" value="1"/>
</dbReference>
<dbReference type="PROSITE" id="PS50071">
    <property type="entry name" value="HOMEOBOX_2"/>
    <property type="match status" value="1"/>
</dbReference>
<dbReference type="InterPro" id="IPR001356">
    <property type="entry name" value="HD"/>
</dbReference>
<name>A0ABQ9F347_TEGGR</name>
<keyword evidence="2 5" id="KW-0238">DNA-binding</keyword>
<evidence type="ECO:0000256" key="6">
    <source>
        <dbReference type="SAM" id="MobiDB-lite"/>
    </source>
</evidence>
<evidence type="ECO:0000256" key="4">
    <source>
        <dbReference type="ARBA" id="ARBA00023242"/>
    </source>
</evidence>
<dbReference type="InterPro" id="IPR032453">
    <property type="entry name" value="PKNOX/Meis_N"/>
</dbReference>
<dbReference type="Pfam" id="PF16493">
    <property type="entry name" value="Meis_PKNOX_N"/>
    <property type="match status" value="1"/>
</dbReference>
<dbReference type="InterPro" id="IPR009057">
    <property type="entry name" value="Homeodomain-like_sf"/>
</dbReference>
<evidence type="ECO:0000313" key="9">
    <source>
        <dbReference type="Proteomes" id="UP001217089"/>
    </source>
</evidence>
<feature type="DNA-binding region" description="Homeobox" evidence="5">
    <location>
        <begin position="430"/>
        <end position="492"/>
    </location>
</feature>
<dbReference type="CDD" id="cd00086">
    <property type="entry name" value="homeodomain"/>
    <property type="match status" value="1"/>
</dbReference>
<keyword evidence="9" id="KW-1185">Reference proteome</keyword>
<feature type="region of interest" description="Disordered" evidence="6">
    <location>
        <begin position="499"/>
        <end position="618"/>
    </location>
</feature>
<gene>
    <name evidence="8" type="ORF">KUTeg_010614</name>
</gene>
<evidence type="ECO:0000256" key="1">
    <source>
        <dbReference type="ARBA" id="ARBA00009661"/>
    </source>
</evidence>
<dbReference type="Gene3D" id="1.10.10.60">
    <property type="entry name" value="Homeodomain-like"/>
    <property type="match status" value="1"/>
</dbReference>
<dbReference type="InterPro" id="IPR008422">
    <property type="entry name" value="KN_HD"/>
</dbReference>
<reference evidence="8 9" key="1">
    <citation type="submission" date="2022-12" db="EMBL/GenBank/DDBJ databases">
        <title>Chromosome-level genome of Tegillarca granosa.</title>
        <authorList>
            <person name="Kim J."/>
        </authorList>
    </citation>
    <scope>NUCLEOTIDE SEQUENCE [LARGE SCALE GENOMIC DNA]</scope>
    <source>
        <strain evidence="8">Teg-2019</strain>
        <tissue evidence="8">Adductor muscle</tissue>
    </source>
</reference>
<dbReference type="Pfam" id="PF05920">
    <property type="entry name" value="Homeobox_KN"/>
    <property type="match status" value="1"/>
</dbReference>
<evidence type="ECO:0000259" key="7">
    <source>
        <dbReference type="PROSITE" id="PS50071"/>
    </source>
</evidence>
<organism evidence="8 9">
    <name type="scientific">Tegillarca granosa</name>
    <name type="common">Malaysian cockle</name>
    <name type="synonym">Anadara granosa</name>
    <dbReference type="NCBI Taxonomy" id="220873"/>
    <lineage>
        <taxon>Eukaryota</taxon>
        <taxon>Metazoa</taxon>
        <taxon>Spiralia</taxon>
        <taxon>Lophotrochozoa</taxon>
        <taxon>Mollusca</taxon>
        <taxon>Bivalvia</taxon>
        <taxon>Autobranchia</taxon>
        <taxon>Pteriomorphia</taxon>
        <taxon>Arcoida</taxon>
        <taxon>Arcoidea</taxon>
        <taxon>Arcidae</taxon>
        <taxon>Tegillarca</taxon>
    </lineage>
</organism>
<sequence>MSVIQPVLTSTGFPEVAMIGTVVTAVPTTQAQDSTLKTETTELQNEEEKRSIYGHPLFPLMALLFEKCEMATQTPDCPSSDSFDVDIQAFVQHQEKDNKPFFSDDSDLDALMVKAIQVLRIHLLELEKVNELCKDFCTRYIACLKGKLQSEQLLRIDSDFDDIPFEEGSPTSSNQMQIPQVVNPNVMNSANSLMFQQGITPPGVSMATINQGQIVSGGTVYQMVQTPQGLVAQPIQVSLYCPSFPVWSELYPGLVRSFVRTLSLSGQNTDPVLSDPCPGLVRSFVRTLSLSGQNTDPVLSDPCPGLVRSFVRTLTLSCQIPALVLSDPLSEHCPCLVKTLTLSCQIPVPVLSEPCPVLSELCLCPIQSTPLQTQIGTSSVIHGSTPLSQIGVVNSQVPQTPTTPTITTQVPNTPLGLNSGSDDEDISGKKKNKRGVLPKPATQVMKSWLFQHIVHPYPTEDEKRQIAAQTNLTLLQVNNWFINARRRILQPMLDASNPEQIKAKKSKPQNRPLQRFWPESIANIQPQIPGVTMVTKSETEGETTSTQNSPHTSDQILGSEERVVDADSSQRSAGSGNHGDNLGESDFSDKDKNLTLNSDDGDIMYIDKGNDSDESSSE</sequence>
<accession>A0ABQ9F347</accession>
<feature type="region of interest" description="Disordered" evidence="6">
    <location>
        <begin position="398"/>
        <end position="435"/>
    </location>
</feature>
<dbReference type="InterPro" id="IPR050224">
    <property type="entry name" value="TALE_homeobox"/>
</dbReference>
<proteinExistence type="inferred from homology"/>
<dbReference type="Proteomes" id="UP001217089">
    <property type="component" value="Unassembled WGS sequence"/>
</dbReference>
<feature type="compositionally biased region" description="Low complexity" evidence="6">
    <location>
        <begin position="398"/>
        <end position="414"/>
    </location>
</feature>
<dbReference type="EMBL" id="JARBDR010000484">
    <property type="protein sequence ID" value="KAJ8311829.1"/>
    <property type="molecule type" value="Genomic_DNA"/>
</dbReference>
<comment type="subcellular location">
    <subcellularLocation>
        <location evidence="5">Nucleus</location>
    </subcellularLocation>
</comment>
<protein>
    <recommendedName>
        <fullName evidence="7">Homeobox domain-containing protein</fullName>
    </recommendedName>
</protein>
<comment type="caution">
    <text evidence="8">The sequence shown here is derived from an EMBL/GenBank/DDBJ whole genome shotgun (WGS) entry which is preliminary data.</text>
</comment>
<evidence type="ECO:0000256" key="2">
    <source>
        <dbReference type="ARBA" id="ARBA00023125"/>
    </source>
</evidence>
<dbReference type="SUPFAM" id="SSF46689">
    <property type="entry name" value="Homeodomain-like"/>
    <property type="match status" value="1"/>
</dbReference>
<keyword evidence="4 5" id="KW-0539">Nucleus</keyword>
<evidence type="ECO:0000256" key="3">
    <source>
        <dbReference type="ARBA" id="ARBA00023155"/>
    </source>
</evidence>
<feature type="domain" description="Homeobox" evidence="7">
    <location>
        <begin position="428"/>
        <end position="491"/>
    </location>
</feature>